<feature type="transmembrane region" description="Helical" evidence="1">
    <location>
        <begin position="50"/>
        <end position="67"/>
    </location>
</feature>
<gene>
    <name evidence="3" type="ORF">Pfl04_02580</name>
</gene>
<dbReference type="Pfam" id="PF01842">
    <property type="entry name" value="ACT"/>
    <property type="match status" value="1"/>
</dbReference>
<dbReference type="Proteomes" id="UP000653674">
    <property type="component" value="Unassembled WGS sequence"/>
</dbReference>
<keyword evidence="4" id="KW-1185">Reference proteome</keyword>
<dbReference type="SUPFAM" id="SSF55021">
    <property type="entry name" value="ACT-like"/>
    <property type="match status" value="1"/>
</dbReference>
<proteinExistence type="predicted"/>
<feature type="transmembrane region" description="Helical" evidence="1">
    <location>
        <begin position="20"/>
        <end position="44"/>
    </location>
</feature>
<keyword evidence="1" id="KW-0472">Membrane</keyword>
<evidence type="ECO:0000256" key="1">
    <source>
        <dbReference type="SAM" id="Phobius"/>
    </source>
</evidence>
<evidence type="ECO:0000313" key="4">
    <source>
        <dbReference type="Proteomes" id="UP000653674"/>
    </source>
</evidence>
<comment type="caution">
    <text evidence="3">The sequence shown here is derived from an EMBL/GenBank/DDBJ whole genome shotgun (WGS) entry which is preliminary data.</text>
</comment>
<evidence type="ECO:0000313" key="3">
    <source>
        <dbReference type="EMBL" id="GIG71854.1"/>
    </source>
</evidence>
<dbReference type="RefSeq" id="WP_168076471.1">
    <property type="nucleotide sequence ID" value="NZ_BAAAQJ010000026.1"/>
</dbReference>
<evidence type="ECO:0000259" key="2">
    <source>
        <dbReference type="PROSITE" id="PS51671"/>
    </source>
</evidence>
<protein>
    <recommendedName>
        <fullName evidence="2">ACT domain-containing protein</fullName>
    </recommendedName>
</protein>
<accession>A0A8J3PK68</accession>
<feature type="domain" description="ACT" evidence="2">
    <location>
        <begin position="105"/>
        <end position="185"/>
    </location>
</feature>
<dbReference type="Gene3D" id="3.30.70.260">
    <property type="match status" value="1"/>
</dbReference>
<name>A0A8J3PK68_9ACTN</name>
<keyword evidence="1" id="KW-0812">Transmembrane</keyword>
<sequence length="277" mass="29198">MKPFRRTAPTHAHGSRTASWAADLVELAALFIAVGLAHLFVSILGHQANGSTMLFISGAALIVGALAQRWWGTRSRRAVLAEQAQPASDLRELLELPGERRSIWQIRVTLRDRPGSLAALSGKLAALNVNILAIQVHPAKNGVADELLVAAPQGVTVRELAAAVDAGGGVDIAIAAADAHDLVDPQTRTLDLAVRAASDTHLLPGALGELLRATAVREPAAPGESEMEGEMMHLRDYVGAPLTLSRPGMPFTPVERARAEALIDLCATLGPRTAARC</sequence>
<keyword evidence="1" id="KW-1133">Transmembrane helix</keyword>
<dbReference type="PROSITE" id="PS51671">
    <property type="entry name" value="ACT"/>
    <property type="match status" value="1"/>
</dbReference>
<dbReference type="InterPro" id="IPR002912">
    <property type="entry name" value="ACT_dom"/>
</dbReference>
<reference evidence="3" key="1">
    <citation type="submission" date="2021-01" db="EMBL/GenBank/DDBJ databases">
        <title>Whole genome shotgun sequence of Planosporangium flavigriseum NBRC 105377.</title>
        <authorList>
            <person name="Komaki H."/>
            <person name="Tamura T."/>
        </authorList>
    </citation>
    <scope>NUCLEOTIDE SEQUENCE</scope>
    <source>
        <strain evidence="3">NBRC 105377</strain>
    </source>
</reference>
<dbReference type="AlphaFoldDB" id="A0A8J3PK68"/>
<dbReference type="EMBL" id="BONU01000001">
    <property type="protein sequence ID" value="GIG71854.1"/>
    <property type="molecule type" value="Genomic_DNA"/>
</dbReference>
<organism evidence="3 4">
    <name type="scientific">Planosporangium flavigriseum</name>
    <dbReference type="NCBI Taxonomy" id="373681"/>
    <lineage>
        <taxon>Bacteria</taxon>
        <taxon>Bacillati</taxon>
        <taxon>Actinomycetota</taxon>
        <taxon>Actinomycetes</taxon>
        <taxon>Micromonosporales</taxon>
        <taxon>Micromonosporaceae</taxon>
        <taxon>Planosporangium</taxon>
    </lineage>
</organism>
<dbReference type="CDD" id="cd02116">
    <property type="entry name" value="ACT"/>
    <property type="match status" value="1"/>
</dbReference>
<dbReference type="InterPro" id="IPR045865">
    <property type="entry name" value="ACT-like_dom_sf"/>
</dbReference>